<dbReference type="EMBL" id="LGUB01001043">
    <property type="protein sequence ID" value="KRH92292.1"/>
    <property type="molecule type" value="Genomic_DNA"/>
</dbReference>
<keyword evidence="4" id="KW-0238">DNA-binding</keyword>
<keyword evidence="6" id="KW-0539">Nucleus</keyword>
<keyword evidence="7" id="KW-0175">Coiled coil</keyword>
<keyword evidence="8" id="KW-0396">Initiation factor</keyword>
<dbReference type="Proteomes" id="UP000051530">
    <property type="component" value="Unassembled WGS sequence"/>
</dbReference>
<evidence type="ECO:0000256" key="1">
    <source>
        <dbReference type="ARBA" id="ARBA00004123"/>
    </source>
</evidence>
<evidence type="ECO:0000256" key="4">
    <source>
        <dbReference type="ARBA" id="ARBA00023125"/>
    </source>
</evidence>
<dbReference type="OrthoDB" id="76676at2759"/>
<comment type="similarity">
    <text evidence="2">Belongs to the TFIIF alpha subunit family.</text>
</comment>
<dbReference type="GO" id="GO:0003677">
    <property type="term" value="F:DNA binding"/>
    <property type="evidence" value="ECO:0007669"/>
    <property type="project" value="UniProtKB-KW"/>
</dbReference>
<name>A0A0R0LYZ4_9MICR</name>
<evidence type="ECO:0000256" key="6">
    <source>
        <dbReference type="ARBA" id="ARBA00023242"/>
    </source>
</evidence>
<evidence type="ECO:0000313" key="9">
    <source>
        <dbReference type="Proteomes" id="UP000051530"/>
    </source>
</evidence>
<comment type="subcellular location">
    <subcellularLocation>
        <location evidence="1">Nucleus</location>
    </subcellularLocation>
</comment>
<dbReference type="GO" id="GO:0006367">
    <property type="term" value="P:transcription initiation at RNA polymerase II promoter"/>
    <property type="evidence" value="ECO:0007669"/>
    <property type="project" value="InterPro"/>
</dbReference>
<keyword evidence="3" id="KW-0805">Transcription regulation</keyword>
<gene>
    <name evidence="8" type="ORF">M153_810900074</name>
</gene>
<keyword evidence="5" id="KW-0804">Transcription</keyword>
<evidence type="ECO:0000256" key="2">
    <source>
        <dbReference type="ARBA" id="ARBA00005249"/>
    </source>
</evidence>
<evidence type="ECO:0000256" key="5">
    <source>
        <dbReference type="ARBA" id="ARBA00023163"/>
    </source>
</evidence>
<protein>
    <submittedName>
        <fullName evidence="8">Putative transcription initiation factor IIF, large subunit (RAP74)</fullName>
    </submittedName>
</protein>
<comment type="caution">
    <text evidence="8">The sequence shown here is derived from an EMBL/GenBank/DDBJ whole genome shotgun (WGS) entry which is preliminary data.</text>
</comment>
<keyword evidence="9" id="KW-1185">Reference proteome</keyword>
<sequence>MKFKLQLQKGENVNRSLLILPYDISNLQLPIEIKRDKQLITENEESKLTYFNQKKKSEIKENYDEKYEQLLKEEKFPINISGSDGRSFTGKYLDNPKDNYFIFINTGKSFKIIPIKKWYKFSQKINYDTLSLEEAEILLKEKKNLNEEKKWLMHNRKQEEEIDFDEIFDDDNSDEMAIKEEETEELTKSGKELTKILDGQKKGETRSFEKKHIDESLKIKPIEEKKNLSSVIKTDLISETVSESLLISLFDSSELTIKQLINKLKQKVKINDQIKQTVQKFIKEKCGYRKEAVAGETIRKLYLK</sequence>
<keyword evidence="8" id="KW-0648">Protein biosynthesis</keyword>
<dbReference type="GO" id="GO:0032968">
    <property type="term" value="P:positive regulation of transcription elongation by RNA polymerase II"/>
    <property type="evidence" value="ECO:0007669"/>
    <property type="project" value="InterPro"/>
</dbReference>
<proteinExistence type="inferred from homology"/>
<evidence type="ECO:0000256" key="3">
    <source>
        <dbReference type="ARBA" id="ARBA00023015"/>
    </source>
</evidence>
<dbReference type="InterPro" id="IPR011039">
    <property type="entry name" value="TFIIF_interaction"/>
</dbReference>
<reference evidence="8 9" key="1">
    <citation type="submission" date="2015-07" db="EMBL/GenBank/DDBJ databases">
        <title>The genome of Pseudoloma neurophilia, a relevant intracellular parasite of the zebrafish.</title>
        <authorList>
            <person name="Ndikumana S."/>
            <person name="Pelin A."/>
            <person name="Sanders J."/>
            <person name="Corradi N."/>
        </authorList>
    </citation>
    <scope>NUCLEOTIDE SEQUENCE [LARGE SCALE GENOMIC DNA]</scope>
    <source>
        <strain evidence="8 9">MK1</strain>
    </source>
</reference>
<evidence type="ECO:0000256" key="7">
    <source>
        <dbReference type="SAM" id="Coils"/>
    </source>
</evidence>
<dbReference type="GO" id="GO:0003743">
    <property type="term" value="F:translation initiation factor activity"/>
    <property type="evidence" value="ECO:0007669"/>
    <property type="project" value="UniProtKB-KW"/>
</dbReference>
<dbReference type="PANTHER" id="PTHR13011:SF0">
    <property type="entry name" value="GENERAL TRANSCRIPTION FACTOR IIF SUBUNIT 1"/>
    <property type="match status" value="1"/>
</dbReference>
<dbReference type="PANTHER" id="PTHR13011">
    <property type="entry name" value="TFIIF-ALPHA"/>
    <property type="match status" value="1"/>
</dbReference>
<dbReference type="GO" id="GO:0016251">
    <property type="term" value="F:RNA polymerase II general transcription initiation factor activity"/>
    <property type="evidence" value="ECO:0007669"/>
    <property type="project" value="TreeGrafter"/>
</dbReference>
<dbReference type="GO" id="GO:0001096">
    <property type="term" value="F:TFIIF-class transcription factor complex binding"/>
    <property type="evidence" value="ECO:0007669"/>
    <property type="project" value="TreeGrafter"/>
</dbReference>
<accession>A0A0R0LYZ4</accession>
<dbReference type="AlphaFoldDB" id="A0A0R0LYZ4"/>
<dbReference type="InterPro" id="IPR008851">
    <property type="entry name" value="TFIIF-alpha"/>
</dbReference>
<organism evidence="8 9">
    <name type="scientific">Pseudoloma neurophilia</name>
    <dbReference type="NCBI Taxonomy" id="146866"/>
    <lineage>
        <taxon>Eukaryota</taxon>
        <taxon>Fungi</taxon>
        <taxon>Fungi incertae sedis</taxon>
        <taxon>Microsporidia</taxon>
        <taxon>Pseudoloma</taxon>
    </lineage>
</organism>
<dbReference type="GO" id="GO:0005674">
    <property type="term" value="C:transcription factor TFIIF complex"/>
    <property type="evidence" value="ECO:0007669"/>
    <property type="project" value="TreeGrafter"/>
</dbReference>
<evidence type="ECO:0000313" key="8">
    <source>
        <dbReference type="EMBL" id="KRH92292.1"/>
    </source>
</evidence>
<dbReference type="VEuPathDB" id="MicrosporidiaDB:M153_810900074"/>
<dbReference type="SUPFAM" id="SSF50916">
    <property type="entry name" value="Rap30/74 interaction domains"/>
    <property type="match status" value="1"/>
</dbReference>
<feature type="coiled-coil region" evidence="7">
    <location>
        <begin position="132"/>
        <end position="162"/>
    </location>
</feature>